<feature type="transmembrane region" description="Helical" evidence="5">
    <location>
        <begin position="45"/>
        <end position="78"/>
    </location>
</feature>
<comment type="subcellular location">
    <subcellularLocation>
        <location evidence="1">Membrane</location>
        <topology evidence="1">Multi-pass membrane protein</topology>
    </subcellularLocation>
</comment>
<accession>A0A9X0B5Y5</accession>
<feature type="transmembrane region" description="Helical" evidence="5">
    <location>
        <begin position="179"/>
        <end position="201"/>
    </location>
</feature>
<sequence>MSKPSTQTLGSVQLRHEETNEVILVPTPSRDPNDPLNWSTAQKYYLLGLVSVGMFLVNFVAVGPSVALASIAISFFGAGPNLSKDISGKASYFQTATSLMIGVGNLFWVPLATKYGKRPVYIASFLLLTVCSVWCGVAKSFESELAARIILGTACGAPEIIAPLTLADIFFLHQRGTMMVIYTCALSCGVGAGVVISGLITMHNSWRAIYWLSTALLGVVTILVIFTFPETSYIREPVVDQVEGVEKNAKLRAGHTEEVDVVVPPKRSFTQNLRIFSTTYTHESFFVLAMRPVIAITLPTVLWATLISCHHRDENSRNAATCTCINFTTVQATNIAIVYIVDSYRPIAGEVIVTQSVFKALFGFLLSFYVDQWIDESGYIHVFGTLAGLSAAVFICVFPFYYCGYQLRHATWQWGFIKKLLHWDVDREVGE</sequence>
<feature type="transmembrane region" description="Helical" evidence="5">
    <location>
        <begin position="382"/>
        <end position="402"/>
    </location>
</feature>
<evidence type="ECO:0000256" key="2">
    <source>
        <dbReference type="ARBA" id="ARBA00022692"/>
    </source>
</evidence>
<feature type="transmembrane region" description="Helical" evidence="5">
    <location>
        <begin position="208"/>
        <end position="228"/>
    </location>
</feature>
<dbReference type="SUPFAM" id="SSF103473">
    <property type="entry name" value="MFS general substrate transporter"/>
    <property type="match status" value="1"/>
</dbReference>
<dbReference type="OrthoDB" id="5215911at2759"/>
<dbReference type="Pfam" id="PF07690">
    <property type="entry name" value="MFS_1"/>
    <property type="match status" value="1"/>
</dbReference>
<dbReference type="Gene3D" id="1.20.1250.20">
    <property type="entry name" value="MFS general substrate transporter like domains"/>
    <property type="match status" value="1"/>
</dbReference>
<keyword evidence="2 5" id="KW-0812">Transmembrane</keyword>
<dbReference type="Proteomes" id="UP001147782">
    <property type="component" value="Unassembled WGS sequence"/>
</dbReference>
<dbReference type="AlphaFoldDB" id="A0A9X0B5Y5"/>
<feature type="transmembrane region" description="Helical" evidence="5">
    <location>
        <begin position="90"/>
        <end position="108"/>
    </location>
</feature>
<evidence type="ECO:0000256" key="3">
    <source>
        <dbReference type="ARBA" id="ARBA00022989"/>
    </source>
</evidence>
<dbReference type="InterPro" id="IPR020846">
    <property type="entry name" value="MFS_dom"/>
</dbReference>
<dbReference type="PANTHER" id="PTHR23502:SF34">
    <property type="entry name" value="PROTEIN HOL1"/>
    <property type="match status" value="1"/>
</dbReference>
<dbReference type="InterPro" id="IPR011701">
    <property type="entry name" value="MFS"/>
</dbReference>
<dbReference type="GeneID" id="81432462"/>
<proteinExistence type="predicted"/>
<comment type="caution">
    <text evidence="7">The sequence shown here is derived from an EMBL/GenBank/DDBJ whole genome shotgun (WGS) entry which is preliminary data.</text>
</comment>
<reference evidence="7" key="2">
    <citation type="journal article" date="2023" name="IMA Fungus">
        <title>Comparative genomic study of the Penicillium genus elucidates a diverse pangenome and 15 lateral gene transfer events.</title>
        <authorList>
            <person name="Petersen C."/>
            <person name="Sorensen T."/>
            <person name="Nielsen M.R."/>
            <person name="Sondergaard T.E."/>
            <person name="Sorensen J.L."/>
            <person name="Fitzpatrick D.A."/>
            <person name="Frisvad J.C."/>
            <person name="Nielsen K.L."/>
        </authorList>
    </citation>
    <scope>NUCLEOTIDE SEQUENCE</scope>
    <source>
        <strain evidence="7">IBT 29864</strain>
    </source>
</reference>
<dbReference type="PROSITE" id="PS50850">
    <property type="entry name" value="MFS"/>
    <property type="match status" value="1"/>
</dbReference>
<dbReference type="InterPro" id="IPR036259">
    <property type="entry name" value="MFS_trans_sf"/>
</dbReference>
<dbReference type="RefSeq" id="XP_056560014.1">
    <property type="nucleotide sequence ID" value="XM_056693285.1"/>
</dbReference>
<feature type="transmembrane region" description="Helical" evidence="5">
    <location>
        <begin position="120"/>
        <end position="137"/>
    </location>
</feature>
<gene>
    <name evidence="7" type="ORF">N7496_000354</name>
</gene>
<dbReference type="EMBL" id="JAPZBS010000001">
    <property type="protein sequence ID" value="KAJ5389286.1"/>
    <property type="molecule type" value="Genomic_DNA"/>
</dbReference>
<evidence type="ECO:0000256" key="5">
    <source>
        <dbReference type="SAM" id="Phobius"/>
    </source>
</evidence>
<evidence type="ECO:0000313" key="7">
    <source>
        <dbReference type="EMBL" id="KAJ5389286.1"/>
    </source>
</evidence>
<keyword evidence="4 5" id="KW-0472">Membrane</keyword>
<feature type="transmembrane region" description="Helical" evidence="5">
    <location>
        <begin position="319"/>
        <end position="341"/>
    </location>
</feature>
<evidence type="ECO:0000256" key="4">
    <source>
        <dbReference type="ARBA" id="ARBA00023136"/>
    </source>
</evidence>
<reference evidence="7" key="1">
    <citation type="submission" date="2022-11" db="EMBL/GenBank/DDBJ databases">
        <authorList>
            <person name="Petersen C."/>
        </authorList>
    </citation>
    <scope>NUCLEOTIDE SEQUENCE</scope>
    <source>
        <strain evidence="7">IBT 29864</strain>
    </source>
</reference>
<organism evidence="7 8">
    <name type="scientific">Penicillium cataractarum</name>
    <dbReference type="NCBI Taxonomy" id="2100454"/>
    <lineage>
        <taxon>Eukaryota</taxon>
        <taxon>Fungi</taxon>
        <taxon>Dikarya</taxon>
        <taxon>Ascomycota</taxon>
        <taxon>Pezizomycotina</taxon>
        <taxon>Eurotiomycetes</taxon>
        <taxon>Eurotiomycetidae</taxon>
        <taxon>Eurotiales</taxon>
        <taxon>Aspergillaceae</taxon>
        <taxon>Penicillium</taxon>
    </lineage>
</organism>
<evidence type="ECO:0000256" key="1">
    <source>
        <dbReference type="ARBA" id="ARBA00004141"/>
    </source>
</evidence>
<protein>
    <recommendedName>
        <fullName evidence="6">Major facilitator superfamily (MFS) profile domain-containing protein</fullName>
    </recommendedName>
</protein>
<feature type="transmembrane region" description="Helical" evidence="5">
    <location>
        <begin position="285"/>
        <end position="307"/>
    </location>
</feature>
<name>A0A9X0B5Y5_9EURO</name>
<dbReference type="PANTHER" id="PTHR23502">
    <property type="entry name" value="MAJOR FACILITATOR SUPERFAMILY"/>
    <property type="match status" value="1"/>
</dbReference>
<keyword evidence="8" id="KW-1185">Reference proteome</keyword>
<feature type="domain" description="Major facilitator superfamily (MFS) profile" evidence="6">
    <location>
        <begin position="46"/>
        <end position="431"/>
    </location>
</feature>
<evidence type="ECO:0000259" key="6">
    <source>
        <dbReference type="PROSITE" id="PS50850"/>
    </source>
</evidence>
<feature type="transmembrane region" description="Helical" evidence="5">
    <location>
        <begin position="149"/>
        <end position="173"/>
    </location>
</feature>
<dbReference type="GO" id="GO:0022857">
    <property type="term" value="F:transmembrane transporter activity"/>
    <property type="evidence" value="ECO:0007669"/>
    <property type="project" value="InterPro"/>
</dbReference>
<evidence type="ECO:0000313" key="8">
    <source>
        <dbReference type="Proteomes" id="UP001147782"/>
    </source>
</evidence>
<feature type="transmembrane region" description="Helical" evidence="5">
    <location>
        <begin position="347"/>
        <end position="370"/>
    </location>
</feature>
<dbReference type="GO" id="GO:0005886">
    <property type="term" value="C:plasma membrane"/>
    <property type="evidence" value="ECO:0007669"/>
    <property type="project" value="TreeGrafter"/>
</dbReference>
<keyword evidence="3 5" id="KW-1133">Transmembrane helix</keyword>